<dbReference type="PANTHER" id="PTHR38436:SF1">
    <property type="entry name" value="ESTER CYCLASE"/>
    <property type="match status" value="1"/>
</dbReference>
<name>A0ABX8RZM5_NOCIO</name>
<protein>
    <submittedName>
        <fullName evidence="1">Ester cyclase</fullName>
    </submittedName>
</protein>
<accession>A0ABX8RZM5</accession>
<dbReference type="InterPro" id="IPR009959">
    <property type="entry name" value="Cyclase_SnoaL-like"/>
</dbReference>
<reference evidence="1 2" key="1">
    <citation type="submission" date="2021-07" db="EMBL/GenBank/DDBJ databases">
        <title>Whole Genome Sequence of Nocardia Iowensis.</title>
        <authorList>
            <person name="Lamm A."/>
            <person name="Collins-Fairclough A.M."/>
            <person name="Bunk B."/>
            <person name="Sproer C."/>
        </authorList>
    </citation>
    <scope>NUCLEOTIDE SEQUENCE [LARGE SCALE GENOMIC DNA]</scope>
    <source>
        <strain evidence="1 2">NRRL 5646</strain>
    </source>
</reference>
<keyword evidence="2" id="KW-1185">Reference proteome</keyword>
<proteinExistence type="predicted"/>
<dbReference type="Proteomes" id="UP000694257">
    <property type="component" value="Chromosome"/>
</dbReference>
<dbReference type="EMBL" id="CP078145">
    <property type="protein sequence ID" value="QXN94626.1"/>
    <property type="molecule type" value="Genomic_DNA"/>
</dbReference>
<sequence>MSEINKDIARIPFEVWNSGELERLDSVVAIGAVHHDPYDPNGAEGLVGLKKSIAANRARYPDLHIDIDDQVADADRVATRWTARMTVDGKPATMRGITLEHIHDGKIVETWRSIDMLGFLQQLGQFHQP</sequence>
<gene>
    <name evidence="1" type="ORF">KV110_17170</name>
</gene>
<evidence type="ECO:0000313" key="2">
    <source>
        <dbReference type="Proteomes" id="UP000694257"/>
    </source>
</evidence>
<evidence type="ECO:0000313" key="1">
    <source>
        <dbReference type="EMBL" id="QXN94626.1"/>
    </source>
</evidence>
<dbReference type="PANTHER" id="PTHR38436">
    <property type="entry name" value="POLYKETIDE CYCLASE SNOAL-LIKE DOMAIN"/>
    <property type="match status" value="1"/>
</dbReference>
<organism evidence="1 2">
    <name type="scientific">Nocardia iowensis</name>
    <dbReference type="NCBI Taxonomy" id="204891"/>
    <lineage>
        <taxon>Bacteria</taxon>
        <taxon>Bacillati</taxon>
        <taxon>Actinomycetota</taxon>
        <taxon>Actinomycetes</taxon>
        <taxon>Mycobacteriales</taxon>
        <taxon>Nocardiaceae</taxon>
        <taxon>Nocardia</taxon>
    </lineage>
</organism>
<dbReference type="Pfam" id="PF07366">
    <property type="entry name" value="SnoaL"/>
    <property type="match status" value="1"/>
</dbReference>
<dbReference type="RefSeq" id="WP_218477254.1">
    <property type="nucleotide sequence ID" value="NZ_BAABJN010000015.1"/>
</dbReference>